<evidence type="ECO:0000256" key="1">
    <source>
        <dbReference type="ARBA" id="ARBA00004370"/>
    </source>
</evidence>
<dbReference type="GO" id="GO:0008045">
    <property type="term" value="P:motor neuron axon guidance"/>
    <property type="evidence" value="ECO:0007669"/>
    <property type="project" value="TreeGrafter"/>
</dbReference>
<dbReference type="GO" id="GO:0097374">
    <property type="term" value="P:sensory neuron axon guidance"/>
    <property type="evidence" value="ECO:0007669"/>
    <property type="project" value="TreeGrafter"/>
</dbReference>
<dbReference type="Gene3D" id="3.30.1680.10">
    <property type="entry name" value="ligand-binding face of the semaphorins, domain 2"/>
    <property type="match status" value="1"/>
</dbReference>
<evidence type="ECO:0000256" key="2">
    <source>
        <dbReference type="ARBA" id="ARBA00023136"/>
    </source>
</evidence>
<dbReference type="GO" id="GO:0002116">
    <property type="term" value="C:semaphorin receptor complex"/>
    <property type="evidence" value="ECO:0007669"/>
    <property type="project" value="TreeGrafter"/>
</dbReference>
<dbReference type="SUPFAM" id="SSF101912">
    <property type="entry name" value="Sema domain"/>
    <property type="match status" value="1"/>
</dbReference>
<dbReference type="OrthoDB" id="125363at2759"/>
<dbReference type="AlphaFoldDB" id="A0A7R8W8C4"/>
<dbReference type="PANTHER" id="PTHR22625">
    <property type="entry name" value="PLEXIN"/>
    <property type="match status" value="1"/>
</dbReference>
<dbReference type="EMBL" id="OB660321">
    <property type="protein sequence ID" value="CAD7224164.1"/>
    <property type="molecule type" value="Genomic_DNA"/>
</dbReference>
<dbReference type="GO" id="GO:0008360">
    <property type="term" value="P:regulation of cell shape"/>
    <property type="evidence" value="ECO:0007669"/>
    <property type="project" value="TreeGrafter"/>
</dbReference>
<dbReference type="InterPro" id="IPR002165">
    <property type="entry name" value="Plexin_repeat"/>
</dbReference>
<evidence type="ECO:0000256" key="4">
    <source>
        <dbReference type="ARBA" id="ARBA00023180"/>
    </source>
</evidence>
<keyword evidence="2" id="KW-0472">Membrane</keyword>
<dbReference type="InterPro" id="IPR036352">
    <property type="entry name" value="Semap_dom_sf"/>
</dbReference>
<proteinExistence type="predicted"/>
<dbReference type="GO" id="GO:0017154">
    <property type="term" value="F:semaphorin receptor activity"/>
    <property type="evidence" value="ECO:0007669"/>
    <property type="project" value="InterPro"/>
</dbReference>
<accession>A0A7R8W8C4</accession>
<reference evidence="5" key="1">
    <citation type="submission" date="2020-11" db="EMBL/GenBank/DDBJ databases">
        <authorList>
            <person name="Tran Van P."/>
        </authorList>
    </citation>
    <scope>NUCLEOTIDE SEQUENCE</scope>
</reference>
<dbReference type="SUPFAM" id="SSF103575">
    <property type="entry name" value="Plexin repeat"/>
    <property type="match status" value="1"/>
</dbReference>
<gene>
    <name evidence="5" type="ORF">CTOB1V02_LOCUS2134</name>
</gene>
<dbReference type="GO" id="GO:0050772">
    <property type="term" value="P:positive regulation of axonogenesis"/>
    <property type="evidence" value="ECO:0007669"/>
    <property type="project" value="TreeGrafter"/>
</dbReference>
<dbReference type="GO" id="GO:0007162">
    <property type="term" value="P:negative regulation of cell adhesion"/>
    <property type="evidence" value="ECO:0007669"/>
    <property type="project" value="TreeGrafter"/>
</dbReference>
<evidence type="ECO:0000256" key="3">
    <source>
        <dbReference type="ARBA" id="ARBA00023157"/>
    </source>
</evidence>
<dbReference type="GO" id="GO:0030334">
    <property type="term" value="P:regulation of cell migration"/>
    <property type="evidence" value="ECO:0007669"/>
    <property type="project" value="TreeGrafter"/>
</dbReference>
<dbReference type="Pfam" id="PF01437">
    <property type="entry name" value="PSI"/>
    <property type="match status" value="1"/>
</dbReference>
<evidence type="ECO:0000313" key="5">
    <source>
        <dbReference type="EMBL" id="CAD7224164.1"/>
    </source>
</evidence>
<dbReference type="GO" id="GO:0005886">
    <property type="term" value="C:plasma membrane"/>
    <property type="evidence" value="ECO:0007669"/>
    <property type="project" value="TreeGrafter"/>
</dbReference>
<keyword evidence="3" id="KW-1015">Disulfide bond</keyword>
<name>A0A7R8W8C4_9CRUS</name>
<dbReference type="Gene3D" id="2.130.10.10">
    <property type="entry name" value="YVTN repeat-like/Quinoprotein amine dehydrogenase"/>
    <property type="match status" value="1"/>
</dbReference>
<keyword evidence="4" id="KW-0325">Glycoprotein</keyword>
<dbReference type="PANTHER" id="PTHR22625:SF44">
    <property type="entry name" value="PLEXIN-B"/>
    <property type="match status" value="1"/>
</dbReference>
<dbReference type="InterPro" id="IPR015943">
    <property type="entry name" value="WD40/YVTN_repeat-like_dom_sf"/>
</dbReference>
<comment type="subcellular location">
    <subcellularLocation>
        <location evidence="1">Membrane</location>
    </subcellularLocation>
</comment>
<protein>
    <submittedName>
        <fullName evidence="5">Uncharacterized protein</fullName>
    </submittedName>
</protein>
<sequence length="100" mass="11380">MYKLSSSLLFRSRFPPHPQLLQGALVATGHLALAYETIPVDPGFSILPDMAMDLTHTFLYVMSHRRISKVRVENCVQYTNCSGCLQTRDPYCGWCSLEKR</sequence>
<dbReference type="InterPro" id="IPR031148">
    <property type="entry name" value="Plexin"/>
</dbReference>
<organism evidence="5">
    <name type="scientific">Cyprideis torosa</name>
    <dbReference type="NCBI Taxonomy" id="163714"/>
    <lineage>
        <taxon>Eukaryota</taxon>
        <taxon>Metazoa</taxon>
        <taxon>Ecdysozoa</taxon>
        <taxon>Arthropoda</taxon>
        <taxon>Crustacea</taxon>
        <taxon>Oligostraca</taxon>
        <taxon>Ostracoda</taxon>
        <taxon>Podocopa</taxon>
        <taxon>Podocopida</taxon>
        <taxon>Cytherocopina</taxon>
        <taxon>Cytheroidea</taxon>
        <taxon>Cytherideidae</taxon>
        <taxon>Cyprideis</taxon>
    </lineage>
</organism>